<comment type="caution">
    <text evidence="2">The sequence shown here is derived from an EMBL/GenBank/DDBJ whole genome shotgun (WGS) entry which is preliminary data.</text>
</comment>
<keyword evidence="3" id="KW-1185">Reference proteome</keyword>
<sequence>MHDRTNTSTVRAVTPILERPHNHDQVQHPTPETTITTTPAPWARDVDPERAVAEIGDQFPSATIWFGEYTGSFWALTYAQDGTPRLIEGATPQELSRRLDSLMPHPAQHRRPQPPSRRAVHGSAAPYLPPAARASVRSRRLRKRNECRGRHSMPKTLGRSR</sequence>
<dbReference type="Proteomes" id="UP001501427">
    <property type="component" value="Unassembled WGS sequence"/>
</dbReference>
<protein>
    <submittedName>
        <fullName evidence="2">Uncharacterized protein</fullName>
    </submittedName>
</protein>
<accession>A0ABN1DIC1</accession>
<gene>
    <name evidence="2" type="ORF">GCM10009546_02860</name>
</gene>
<feature type="compositionally biased region" description="Basic residues" evidence="1">
    <location>
        <begin position="150"/>
        <end position="161"/>
    </location>
</feature>
<feature type="region of interest" description="Disordered" evidence="1">
    <location>
        <begin position="88"/>
        <end position="161"/>
    </location>
</feature>
<evidence type="ECO:0000313" key="2">
    <source>
        <dbReference type="EMBL" id="GAA0544238.1"/>
    </source>
</evidence>
<evidence type="ECO:0000256" key="1">
    <source>
        <dbReference type="SAM" id="MobiDB-lite"/>
    </source>
</evidence>
<reference evidence="2 3" key="1">
    <citation type="journal article" date="2019" name="Int. J. Syst. Evol. Microbiol.">
        <title>The Global Catalogue of Microorganisms (GCM) 10K type strain sequencing project: providing services to taxonomists for standard genome sequencing and annotation.</title>
        <authorList>
            <consortium name="The Broad Institute Genomics Platform"/>
            <consortium name="The Broad Institute Genome Sequencing Center for Infectious Disease"/>
            <person name="Wu L."/>
            <person name="Ma J."/>
        </authorList>
    </citation>
    <scope>NUCLEOTIDE SEQUENCE [LARGE SCALE GENOMIC DNA]</scope>
    <source>
        <strain evidence="2 3">JCM 10667</strain>
    </source>
</reference>
<name>A0ABN1DIC1_9ACTN</name>
<dbReference type="EMBL" id="BAAAHD010000001">
    <property type="protein sequence ID" value="GAA0544238.1"/>
    <property type="molecule type" value="Genomic_DNA"/>
</dbReference>
<organism evidence="2 3">
    <name type="scientific">Actinomadura livida</name>
    <dbReference type="NCBI Taxonomy" id="79909"/>
    <lineage>
        <taxon>Bacteria</taxon>
        <taxon>Bacillati</taxon>
        <taxon>Actinomycetota</taxon>
        <taxon>Actinomycetes</taxon>
        <taxon>Streptosporangiales</taxon>
        <taxon>Thermomonosporaceae</taxon>
        <taxon>Actinomadura</taxon>
    </lineage>
</organism>
<evidence type="ECO:0000313" key="3">
    <source>
        <dbReference type="Proteomes" id="UP001501427"/>
    </source>
</evidence>
<proteinExistence type="predicted"/>